<dbReference type="GO" id="GO:0006974">
    <property type="term" value="P:DNA damage response"/>
    <property type="evidence" value="ECO:0007669"/>
    <property type="project" value="TreeGrafter"/>
</dbReference>
<evidence type="ECO:0000256" key="1">
    <source>
        <dbReference type="SAM" id="Phobius"/>
    </source>
</evidence>
<reference evidence="2 3" key="1">
    <citation type="submission" date="2020-05" db="EMBL/GenBank/DDBJ databases">
        <title>Complete genome sequence of Gemmatimonas greenlandica TET16.</title>
        <authorList>
            <person name="Zeng Y."/>
        </authorList>
    </citation>
    <scope>NUCLEOTIDE SEQUENCE [LARGE SCALE GENOMIC DNA]</scope>
    <source>
        <strain evidence="2 3">TET16</strain>
    </source>
</reference>
<organism evidence="2 3">
    <name type="scientific">Gemmatimonas groenlandica</name>
    <dbReference type="NCBI Taxonomy" id="2732249"/>
    <lineage>
        <taxon>Bacteria</taxon>
        <taxon>Pseudomonadati</taxon>
        <taxon>Gemmatimonadota</taxon>
        <taxon>Gemmatimonadia</taxon>
        <taxon>Gemmatimonadales</taxon>
        <taxon>Gemmatimonadaceae</taxon>
        <taxon>Gemmatimonas</taxon>
    </lineage>
</organism>
<proteinExistence type="predicted"/>
<dbReference type="EMBL" id="CP053085">
    <property type="protein sequence ID" value="QJR34637.1"/>
    <property type="molecule type" value="Genomic_DNA"/>
</dbReference>
<dbReference type="AlphaFoldDB" id="A0A6M4IMF1"/>
<dbReference type="RefSeq" id="WP_171224065.1">
    <property type="nucleotide sequence ID" value="NZ_CP053085.1"/>
</dbReference>
<dbReference type="PANTHER" id="PTHR34387">
    <property type="entry name" value="SLR1258 PROTEIN"/>
    <property type="match status" value="1"/>
</dbReference>
<accession>A0A6M4IMF1</accession>
<dbReference type="PIRSF" id="PIRSF029033">
    <property type="entry name" value="UCP029033"/>
    <property type="match status" value="1"/>
</dbReference>
<dbReference type="InterPro" id="IPR016907">
    <property type="entry name" value="UCP029033"/>
</dbReference>
<dbReference type="PANTHER" id="PTHR34387:SF2">
    <property type="entry name" value="SLR1258 PROTEIN"/>
    <property type="match status" value="1"/>
</dbReference>
<protein>
    <submittedName>
        <fullName evidence="2">SIMPL domain-containing protein</fullName>
    </submittedName>
</protein>
<dbReference type="Proteomes" id="UP000500938">
    <property type="component" value="Chromosome"/>
</dbReference>
<feature type="transmembrane region" description="Helical" evidence="1">
    <location>
        <begin position="12"/>
        <end position="34"/>
    </location>
</feature>
<dbReference type="InterPro" id="IPR007497">
    <property type="entry name" value="SIMPL/DUF541"/>
</dbReference>
<gene>
    <name evidence="2" type="ORF">HKW67_03445</name>
</gene>
<evidence type="ECO:0000313" key="3">
    <source>
        <dbReference type="Proteomes" id="UP000500938"/>
    </source>
</evidence>
<dbReference type="Gene3D" id="3.30.70.2970">
    <property type="entry name" value="Protein of unknown function (DUF541), domain 2"/>
    <property type="match status" value="1"/>
</dbReference>
<dbReference type="InterPro" id="IPR052022">
    <property type="entry name" value="26kDa_periplasmic_antigen"/>
</dbReference>
<dbReference type="Gene3D" id="3.30.110.170">
    <property type="entry name" value="Protein of unknown function (DUF541), domain 1"/>
    <property type="match status" value="1"/>
</dbReference>
<keyword evidence="1" id="KW-1133">Transmembrane helix</keyword>
<dbReference type="KEGG" id="ggr:HKW67_03445"/>
<keyword evidence="1" id="KW-0812">Transmembrane</keyword>
<keyword evidence="3" id="KW-1185">Reference proteome</keyword>
<keyword evidence="1" id="KW-0472">Membrane</keyword>
<dbReference type="Pfam" id="PF04402">
    <property type="entry name" value="SIMPL"/>
    <property type="match status" value="1"/>
</dbReference>
<sequence>MNTPTTSSSGRIVAALLLATGVAAGGFLAGTGFARMRTSDRTVSVKGVAEREAKADLAIWPLRLVVTDDDLVRANTALERNVQQVRAFLAAQGVDSAGTEVSLQEFSVQDARTVGGYQNTGRYIIRQTLVVRSTRVDLVQTASQRVPDLVRNGVVLSSGQEYGGGGPTFVFTKLNDLKNPMIAEATSRARESAQQFARDSKSTLSGIRSANQGVFEILPRDQAMGISEESQVTKRVRVVTTVVYGLAN</sequence>
<name>A0A6M4IMF1_9BACT</name>
<evidence type="ECO:0000313" key="2">
    <source>
        <dbReference type="EMBL" id="QJR34637.1"/>
    </source>
</evidence>